<evidence type="ECO:0000259" key="13">
    <source>
        <dbReference type="PROSITE" id="PS51698"/>
    </source>
</evidence>
<keyword evidence="11" id="KW-0175">Coiled coil</keyword>
<name>A0A292Q470_9PEZI</name>
<dbReference type="SMART" id="SM00504">
    <property type="entry name" value="Ubox"/>
    <property type="match status" value="1"/>
</dbReference>
<dbReference type="PROSITE" id="PS51698">
    <property type="entry name" value="U_BOX"/>
    <property type="match status" value="1"/>
</dbReference>
<dbReference type="PANTHER" id="PTHR13931">
    <property type="entry name" value="UBIQUITINATION FACTOR E4"/>
    <property type="match status" value="1"/>
</dbReference>
<evidence type="ECO:0000256" key="4">
    <source>
        <dbReference type="ARBA" id="ARBA00004906"/>
    </source>
</evidence>
<dbReference type="GO" id="GO:0005634">
    <property type="term" value="C:nucleus"/>
    <property type="evidence" value="ECO:0007669"/>
    <property type="project" value="UniProtKB-SubCell"/>
</dbReference>
<evidence type="ECO:0000256" key="7">
    <source>
        <dbReference type="ARBA" id="ARBA00022679"/>
    </source>
</evidence>
<comment type="subcellular location">
    <subcellularLocation>
        <location evidence="3">Cytoplasm</location>
    </subcellularLocation>
    <subcellularLocation>
        <location evidence="2">Nucleus</location>
    </subcellularLocation>
</comment>
<evidence type="ECO:0000256" key="12">
    <source>
        <dbReference type="SAM" id="MobiDB-lite"/>
    </source>
</evidence>
<feature type="coiled-coil region" evidence="11">
    <location>
        <begin position="519"/>
        <end position="546"/>
    </location>
</feature>
<sequence length="1092" mass="123404">MSSNPGPDADAIRDKRLARLARLAGSSSPKLSVTPHDGEASTSQPVEKENEASRPRPQALPTTETPTIQVPDRPSESTSEGVASSPPPDAPLLTKSPQTQPAVGNPPSGVLTAAEAWEDKVLRQIFRVALEPGPRSAGLYILDDLRKELEEQLDSEGKRPRIDVAILDQLILSVCARPEVVPMDYLVGSWRRASNMQRTTPASRMDDHKRNILQTAQRLCLNYGEYCVSMPDVFSNERALIQLADRLQADSDEDRGLPQEFLNDLVSRLQDNPDLGQYFRDALRTLSSTLSEMSMTDNYKPFITALGRLMHHKPIIGMLVNLPEFLPPPEDVPANLLEKQTILGPYFQISPLQTAVCKAYFTGAKTKPPTSINDATRALRLSLQTLQDQLHQIVMMIIRSSLEARGKVLDFFARVINLNLKRGAIQVDPATVASDGFMLNINAVLTKLCEPFMDASFSKIDKIDVEYFRRQPRLDICEETKINVDESRANEYYSKEVEGSNNFISEVFFLNVAAHHYSLRAAETTHDQLTKDIGEMEKHLERFMAERQKWLDLPQLATWDRNIERMKERIDQGVAYKCALEVFLFDGLSQTRTLFFMRYLTTWLLRVVAPTRDYPEKLIELPLPEEPSERFSCLPEYFVEDIGLCFGFVGRYLPECIVTTQVDELVIFCITFLDMSAYIRKPSVKSKLVEILYYGINPYRGKSTGILGDAINGLPFALQNLMHALMNFYIEIERQYYERFTVRYHISEIIKSIWPNLAFRERLDRESKENVDFFVQFIALLLGDVTYVLHNSLSALADIHKLQLELENESSNLTTQDRADKEKALAKAERDATSYMSLGNETVAMLKLFTSAIPGAFVKPEIVTSLAGMLNFNLEALVGPKCNNLCVRNPEKYKFNPKALLSEITDVYLNLRTFKPFVKAIALEGRSYRPELFTKLLSILEKNNLKGTPDIALLAKLATNIEETKRKEEEGEVELGEIPDDFLVSADPLMATLMEDPVILPSSRVTIDRQTIRIHLLGNPLDPFNRSPLKVEDVIPSAFTLCPFPYVLCRTDDGEIDTELKNQIQAWIREQRAKGVVKNDDGNDGDAMDLDP</sequence>
<dbReference type="GO" id="GO:0000151">
    <property type="term" value="C:ubiquitin ligase complex"/>
    <property type="evidence" value="ECO:0007669"/>
    <property type="project" value="InterPro"/>
</dbReference>
<organism evidence="14 15">
    <name type="scientific">Tuber aestivum</name>
    <name type="common">summer truffle</name>
    <dbReference type="NCBI Taxonomy" id="59557"/>
    <lineage>
        <taxon>Eukaryota</taxon>
        <taxon>Fungi</taxon>
        <taxon>Dikarya</taxon>
        <taxon>Ascomycota</taxon>
        <taxon>Pezizomycotina</taxon>
        <taxon>Pezizomycetes</taxon>
        <taxon>Pezizales</taxon>
        <taxon>Tuberaceae</taxon>
        <taxon>Tuber</taxon>
    </lineage>
</organism>
<comment type="similarity">
    <text evidence="5">Belongs to the ubiquitin conjugation factor E4 family.</text>
</comment>
<dbReference type="UniPathway" id="UPA00143"/>
<evidence type="ECO:0000256" key="3">
    <source>
        <dbReference type="ARBA" id="ARBA00004496"/>
    </source>
</evidence>
<dbReference type="GO" id="GO:0036503">
    <property type="term" value="P:ERAD pathway"/>
    <property type="evidence" value="ECO:0007669"/>
    <property type="project" value="InterPro"/>
</dbReference>
<dbReference type="AlphaFoldDB" id="A0A292Q470"/>
<reference evidence="14" key="1">
    <citation type="submission" date="2015-10" db="EMBL/GenBank/DDBJ databases">
        <authorList>
            <person name="Regsiter A."/>
            <person name="william w."/>
        </authorList>
    </citation>
    <scope>NUCLEOTIDE SEQUENCE</scope>
    <source>
        <strain evidence="14">Montdore</strain>
    </source>
</reference>
<dbReference type="Pfam" id="PF10408">
    <property type="entry name" value="Ufd2P_core"/>
    <property type="match status" value="1"/>
</dbReference>
<evidence type="ECO:0000313" key="15">
    <source>
        <dbReference type="Proteomes" id="UP001412239"/>
    </source>
</evidence>
<comment type="catalytic activity">
    <reaction evidence="1">
        <text>S-ubiquitinyl-[E2 ubiquitin-conjugating enzyme]-L-cysteine + [acceptor protein]-L-lysine = [E2 ubiquitin-conjugating enzyme]-L-cysteine + N(6)-ubiquitinyl-[acceptor protein]-L-lysine.</text>
        <dbReference type="EC" id="2.3.2.27"/>
    </reaction>
</comment>
<proteinExistence type="inferred from homology"/>
<evidence type="ECO:0000256" key="6">
    <source>
        <dbReference type="ARBA" id="ARBA00022490"/>
    </source>
</evidence>
<dbReference type="InterPro" id="IPR003613">
    <property type="entry name" value="Ubox_domain"/>
</dbReference>
<comment type="pathway">
    <text evidence="4">Protein modification; protein ubiquitination.</text>
</comment>
<evidence type="ECO:0000256" key="11">
    <source>
        <dbReference type="SAM" id="Coils"/>
    </source>
</evidence>
<evidence type="ECO:0000256" key="1">
    <source>
        <dbReference type="ARBA" id="ARBA00000900"/>
    </source>
</evidence>
<evidence type="ECO:0000256" key="2">
    <source>
        <dbReference type="ARBA" id="ARBA00004123"/>
    </source>
</evidence>
<dbReference type="GO" id="GO:0034450">
    <property type="term" value="F:ubiquitin-ubiquitin ligase activity"/>
    <property type="evidence" value="ECO:0007669"/>
    <property type="project" value="InterPro"/>
</dbReference>
<feature type="region of interest" description="Disordered" evidence="12">
    <location>
        <begin position="1"/>
        <end position="110"/>
    </location>
</feature>
<evidence type="ECO:0000256" key="9">
    <source>
        <dbReference type="ARBA" id="ARBA00023110"/>
    </source>
</evidence>
<dbReference type="SUPFAM" id="SSF57850">
    <property type="entry name" value="RING/U-box"/>
    <property type="match status" value="1"/>
</dbReference>
<dbReference type="InterPro" id="IPR045132">
    <property type="entry name" value="UBE4"/>
</dbReference>
<keyword evidence="9" id="KW-0697">Rotamase</keyword>
<keyword evidence="7" id="KW-0808">Transferase</keyword>
<dbReference type="GO" id="GO:0000209">
    <property type="term" value="P:protein polyubiquitination"/>
    <property type="evidence" value="ECO:0007669"/>
    <property type="project" value="TreeGrafter"/>
</dbReference>
<keyword evidence="9" id="KW-0413">Isomerase</keyword>
<dbReference type="PANTHER" id="PTHR13931:SF2">
    <property type="entry name" value="UBIQUITIN CONJUGATION FACTOR E4 B"/>
    <property type="match status" value="1"/>
</dbReference>
<dbReference type="FunFam" id="3.30.40.10:FF:000055">
    <property type="entry name" value="Ubiquitin conjugation factor e4 a"/>
    <property type="match status" value="1"/>
</dbReference>
<dbReference type="GO" id="GO:0005737">
    <property type="term" value="C:cytoplasm"/>
    <property type="evidence" value="ECO:0007669"/>
    <property type="project" value="UniProtKB-SubCell"/>
</dbReference>
<evidence type="ECO:0000256" key="5">
    <source>
        <dbReference type="ARBA" id="ARBA00007434"/>
    </source>
</evidence>
<dbReference type="GO" id="GO:0003755">
    <property type="term" value="F:peptidyl-prolyl cis-trans isomerase activity"/>
    <property type="evidence" value="ECO:0007669"/>
    <property type="project" value="UniProtKB-KW"/>
</dbReference>
<evidence type="ECO:0000313" key="14">
    <source>
        <dbReference type="EMBL" id="CUS14622.1"/>
    </source>
</evidence>
<keyword evidence="6" id="KW-0963">Cytoplasm</keyword>
<accession>A0A292Q470</accession>
<dbReference type="InterPro" id="IPR019474">
    <property type="entry name" value="Ub_conjug_fac_E4_core"/>
</dbReference>
<dbReference type="Pfam" id="PF04564">
    <property type="entry name" value="U-box"/>
    <property type="match status" value="1"/>
</dbReference>
<evidence type="ECO:0000256" key="8">
    <source>
        <dbReference type="ARBA" id="ARBA00022786"/>
    </source>
</evidence>
<keyword evidence="8" id="KW-0833">Ubl conjugation pathway</keyword>
<evidence type="ECO:0000256" key="10">
    <source>
        <dbReference type="ARBA" id="ARBA00023242"/>
    </source>
</evidence>
<protein>
    <recommendedName>
        <fullName evidence="13">U-box domain-containing protein</fullName>
    </recommendedName>
</protein>
<dbReference type="EMBL" id="LN890956">
    <property type="protein sequence ID" value="CUS14622.1"/>
    <property type="molecule type" value="Genomic_DNA"/>
</dbReference>
<keyword evidence="15" id="KW-1185">Reference proteome</keyword>
<feature type="domain" description="U-box" evidence="13">
    <location>
        <begin position="977"/>
        <end position="1074"/>
    </location>
</feature>
<keyword evidence="10" id="KW-0539">Nucleus</keyword>
<dbReference type="GO" id="GO:0006511">
    <property type="term" value="P:ubiquitin-dependent protein catabolic process"/>
    <property type="evidence" value="ECO:0007669"/>
    <property type="project" value="InterPro"/>
</dbReference>
<gene>
    <name evidence="14" type="ORF">GSTUAT00001147001</name>
</gene>
<dbReference type="InterPro" id="IPR013083">
    <property type="entry name" value="Znf_RING/FYVE/PHD"/>
</dbReference>
<dbReference type="Proteomes" id="UP001412239">
    <property type="component" value="Unassembled WGS sequence"/>
</dbReference>
<dbReference type="Gene3D" id="3.30.40.10">
    <property type="entry name" value="Zinc/RING finger domain, C3HC4 (zinc finger)"/>
    <property type="match status" value="1"/>
</dbReference>